<dbReference type="RefSeq" id="WP_230436604.1">
    <property type="nucleotide sequence ID" value="NZ_CP087715.1"/>
</dbReference>
<proteinExistence type="predicted"/>
<keyword evidence="2" id="KW-1185">Reference proteome</keyword>
<dbReference type="EMBL" id="JBHTLR010000015">
    <property type="protein sequence ID" value="MFD1217554.1"/>
    <property type="molecule type" value="Genomic_DNA"/>
</dbReference>
<sequence>MQAFRNRRTEPGNDSQSRFQKMLLESIPPNSKRTHFVPAFQRFYFEALNFLIIADRSFSFLKAATLIKNANAAISRGQVWALFAQ</sequence>
<gene>
    <name evidence="1" type="ORF">ACFQ2X_13145</name>
</gene>
<evidence type="ECO:0000313" key="1">
    <source>
        <dbReference type="EMBL" id="MFD1217554.1"/>
    </source>
</evidence>
<comment type="caution">
    <text evidence="1">The sequence shown here is derived from an EMBL/GenBank/DDBJ whole genome shotgun (WGS) entry which is preliminary data.</text>
</comment>
<accession>A0ABW3UB38</accession>
<protein>
    <submittedName>
        <fullName evidence="1">Uncharacterized protein</fullName>
    </submittedName>
</protein>
<dbReference type="Proteomes" id="UP001597264">
    <property type="component" value="Unassembled WGS sequence"/>
</dbReference>
<evidence type="ECO:0000313" key="2">
    <source>
        <dbReference type="Proteomes" id="UP001597264"/>
    </source>
</evidence>
<name>A0ABW3UB38_9GAMM</name>
<organism evidence="1 2">
    <name type="scientific">Microbulbifer celer</name>
    <dbReference type="NCBI Taxonomy" id="435905"/>
    <lineage>
        <taxon>Bacteria</taxon>
        <taxon>Pseudomonadati</taxon>
        <taxon>Pseudomonadota</taxon>
        <taxon>Gammaproteobacteria</taxon>
        <taxon>Cellvibrionales</taxon>
        <taxon>Microbulbiferaceae</taxon>
        <taxon>Microbulbifer</taxon>
    </lineage>
</organism>
<reference evidence="2" key="1">
    <citation type="journal article" date="2019" name="Int. J. Syst. Evol. Microbiol.">
        <title>The Global Catalogue of Microorganisms (GCM) 10K type strain sequencing project: providing services to taxonomists for standard genome sequencing and annotation.</title>
        <authorList>
            <consortium name="The Broad Institute Genomics Platform"/>
            <consortium name="The Broad Institute Genome Sequencing Center for Infectious Disease"/>
            <person name="Wu L."/>
            <person name="Ma J."/>
        </authorList>
    </citation>
    <scope>NUCLEOTIDE SEQUENCE [LARGE SCALE GENOMIC DNA]</scope>
    <source>
        <strain evidence="2">CCUG 54356</strain>
    </source>
</reference>